<dbReference type="InterPro" id="IPR000719">
    <property type="entry name" value="Prot_kinase_dom"/>
</dbReference>
<dbReference type="PROSITE" id="PS00108">
    <property type="entry name" value="PROTEIN_KINASE_ST"/>
    <property type="match status" value="1"/>
</dbReference>
<feature type="compositionally biased region" description="Polar residues" evidence="7">
    <location>
        <begin position="753"/>
        <end position="772"/>
    </location>
</feature>
<dbReference type="Gene3D" id="1.10.510.10">
    <property type="entry name" value="Transferase(Phosphotransferase) domain 1"/>
    <property type="match status" value="1"/>
</dbReference>
<reference evidence="9 10" key="1">
    <citation type="submission" date="2024-04" db="EMBL/GenBank/DDBJ databases">
        <title>Genome assembly C_amara_ONT_v2.</title>
        <authorList>
            <person name="Yant L."/>
            <person name="Moore C."/>
            <person name="Slenker M."/>
        </authorList>
    </citation>
    <scope>NUCLEOTIDE SEQUENCE [LARGE SCALE GENOMIC DNA]</scope>
    <source>
        <tissue evidence="9">Leaf</tissue>
    </source>
</reference>
<keyword evidence="5 9" id="KW-0418">Kinase</keyword>
<dbReference type="GO" id="GO:0004674">
    <property type="term" value="F:protein serine/threonine kinase activity"/>
    <property type="evidence" value="ECO:0007669"/>
    <property type="project" value="UniProtKB-KW"/>
</dbReference>
<accession>A0ABD0ZBV6</accession>
<evidence type="ECO:0000259" key="8">
    <source>
        <dbReference type="PROSITE" id="PS50011"/>
    </source>
</evidence>
<evidence type="ECO:0000256" key="4">
    <source>
        <dbReference type="ARBA" id="ARBA00022741"/>
    </source>
</evidence>
<organism evidence="9 10">
    <name type="scientific">Cardamine amara subsp. amara</name>
    <dbReference type="NCBI Taxonomy" id="228776"/>
    <lineage>
        <taxon>Eukaryota</taxon>
        <taxon>Viridiplantae</taxon>
        <taxon>Streptophyta</taxon>
        <taxon>Embryophyta</taxon>
        <taxon>Tracheophyta</taxon>
        <taxon>Spermatophyta</taxon>
        <taxon>Magnoliopsida</taxon>
        <taxon>eudicotyledons</taxon>
        <taxon>Gunneridae</taxon>
        <taxon>Pentapetalae</taxon>
        <taxon>rosids</taxon>
        <taxon>malvids</taxon>
        <taxon>Brassicales</taxon>
        <taxon>Brassicaceae</taxon>
        <taxon>Cardamineae</taxon>
        <taxon>Cardamine</taxon>
    </lineage>
</organism>
<feature type="domain" description="Protein kinase" evidence="8">
    <location>
        <begin position="857"/>
        <end position="1159"/>
    </location>
</feature>
<evidence type="ECO:0000313" key="10">
    <source>
        <dbReference type="Proteomes" id="UP001558713"/>
    </source>
</evidence>
<keyword evidence="10" id="KW-1185">Reference proteome</keyword>
<dbReference type="PANTHER" id="PTHR24058:SF124">
    <property type="entry name" value="PROTEIN KINASE SUPERFAMILY PROTEIN"/>
    <property type="match status" value="1"/>
</dbReference>
<feature type="compositionally biased region" description="Basic and acidic residues" evidence="7">
    <location>
        <begin position="776"/>
        <end position="800"/>
    </location>
</feature>
<dbReference type="GO" id="GO:0005524">
    <property type="term" value="F:ATP binding"/>
    <property type="evidence" value="ECO:0007669"/>
    <property type="project" value="UniProtKB-KW"/>
</dbReference>
<dbReference type="SMART" id="SM00220">
    <property type="entry name" value="S_TKc"/>
    <property type="match status" value="1"/>
</dbReference>
<dbReference type="Pfam" id="PF00069">
    <property type="entry name" value="Pkinase"/>
    <property type="match status" value="1"/>
</dbReference>
<evidence type="ECO:0000313" key="9">
    <source>
        <dbReference type="EMBL" id="KAL1192184.1"/>
    </source>
</evidence>
<evidence type="ECO:0000256" key="7">
    <source>
        <dbReference type="SAM" id="MobiDB-lite"/>
    </source>
</evidence>
<dbReference type="SUPFAM" id="SSF56112">
    <property type="entry name" value="Protein kinase-like (PK-like)"/>
    <property type="match status" value="1"/>
</dbReference>
<dbReference type="FunFam" id="3.30.200.20:FF:000216">
    <property type="entry name" value="Putative serine/threonine-protein kinase dyrk2"/>
    <property type="match status" value="1"/>
</dbReference>
<sequence>MTDQSSVDGILEFLKKNRFSKAEEALRNELNNRSDINGFLQKLNLDEKDSSKSLDVRPAGIELKRSGSRDSEVSKELIVKEVDCGTSTNGSVIKWENGVAPEKPSKKETIISSETSFTFSGDAAAAAPDAHSYNFTSGNGILEPYRKVDDISSSSLVDSYALEQSRHENLADIDKKIVETGEDIVFFGKKNSTSRSGNTSKGNSGSKVNETNEIDRLVENLGKHDSYMGSILLRAEDVVVATSENWKDRSVKTLFPSSRGDASTSYNLVTSSDKREGKKKADIGDVRAAIKEQESEVARALFFGKSQPTFDDKNISTLGFPLVYDTRKEEFPRLPPVKLKSEDNPLSLYCQENFERDGTGSRLNNDEEALLIGSYLDVPIGQEISSSGGKKSAGGNWLSVSQGIAEDASDLVSGFATIGDGLSESVDYRNEYWDSDEYEDDDDIGYVRQPIEDETWFLAHEIDYPSDHEKGTTRGSPDHHRGDANKDEDDQSYAEEASYLSGEQYLQAKDAEPISAENDRRLTVSEIYPASKKNDVISQYVGELMDEEVLNSIRDEPVWQGFVAQTNELLMLGDKKGTNVHRKSHLDDVCLEDDQHDSVRSIGVGINSDAADFGSEVRESLAGGSSEGDFEYSRDHDPVSSRFKQLYSESDKKDIVGSNKNKQKGSKNDGADYTVDNDSGGSYHVKTQTDGGFSFGSSQKDGQLIQAESSKSLWLGNRETVNRDRNASTATDDMVATWRRKSSDSSSSRSSVKENNATSIKSVNSCPSSLSNYACGERKHADKEDDRNDSSEREDDHVTSLDDEEAVAVQEQVRQIKAQEEEFETFDLKIVHRKNRTGFEEEKNFHVVLNSVIAGRYHVTEYLGSAAFSKAIQAHDLQTGMDVCIKIIKNNKDFFDQSLDEIKLLKYVNKHDPADKYHLLRLYDYFYYREHLLIVCELLKANLYEFHKFNRESGGEVYFTMPRLQSITIQCLEALQFLHGLGLIHCDLKPENILVKSYSRCEIKVIDLGSSCFETDHLCSYVQSRSYRAPEVILGLPYDKKIDVWSLGCILAELCTGNVLFQNDSPASLLARVIGIVGSMDNEMLSKGRDSHKYFTKNRMLYERNQESNRLEYLIPKRTSLRHRLPMGDQGFTDFVAHLLEINPKKRPSAAEALKHPWLSYPYEPISA</sequence>
<feature type="compositionally biased region" description="Polar residues" evidence="7">
    <location>
        <begin position="676"/>
        <end position="702"/>
    </location>
</feature>
<evidence type="ECO:0000256" key="1">
    <source>
        <dbReference type="ARBA" id="ARBA00022527"/>
    </source>
</evidence>
<feature type="region of interest" description="Disordered" evidence="7">
    <location>
        <begin position="189"/>
        <end position="211"/>
    </location>
</feature>
<evidence type="ECO:0000256" key="6">
    <source>
        <dbReference type="ARBA" id="ARBA00022840"/>
    </source>
</evidence>
<feature type="region of interest" description="Disordered" evidence="7">
    <location>
        <begin position="724"/>
        <end position="804"/>
    </location>
</feature>
<feature type="compositionally biased region" description="Basic and acidic residues" evidence="7">
    <location>
        <begin position="467"/>
        <end position="485"/>
    </location>
</feature>
<keyword evidence="6" id="KW-0067">ATP-binding</keyword>
<dbReference type="InterPro" id="IPR008271">
    <property type="entry name" value="Ser/Thr_kinase_AS"/>
</dbReference>
<feature type="region of interest" description="Disordered" evidence="7">
    <location>
        <begin position="617"/>
        <end position="702"/>
    </location>
</feature>
<proteinExistence type="predicted"/>
<dbReference type="Gene3D" id="3.30.200.20">
    <property type="entry name" value="Phosphorylase Kinase, domain 1"/>
    <property type="match status" value="1"/>
</dbReference>
<dbReference type="InterPro" id="IPR050494">
    <property type="entry name" value="Ser_Thr_dual-spec_kinase"/>
</dbReference>
<dbReference type="PANTHER" id="PTHR24058">
    <property type="entry name" value="DUAL SPECIFICITY PROTEIN KINASE"/>
    <property type="match status" value="1"/>
</dbReference>
<name>A0ABD0ZBV6_CARAN</name>
<keyword evidence="4" id="KW-0547">Nucleotide-binding</keyword>
<keyword evidence="1" id="KW-0723">Serine/threonine-protein kinase</keyword>
<evidence type="ECO:0000256" key="2">
    <source>
        <dbReference type="ARBA" id="ARBA00022553"/>
    </source>
</evidence>
<dbReference type="AlphaFoldDB" id="A0ABD0ZBV6"/>
<dbReference type="PROSITE" id="PS50011">
    <property type="entry name" value="PROTEIN_KINASE_DOM"/>
    <property type="match status" value="1"/>
</dbReference>
<evidence type="ECO:0000256" key="5">
    <source>
        <dbReference type="ARBA" id="ARBA00022777"/>
    </source>
</evidence>
<keyword evidence="3" id="KW-0808">Transferase</keyword>
<dbReference type="EMBL" id="JBANAX010000830">
    <property type="protein sequence ID" value="KAL1192184.1"/>
    <property type="molecule type" value="Genomic_DNA"/>
</dbReference>
<evidence type="ECO:0000256" key="3">
    <source>
        <dbReference type="ARBA" id="ARBA00022679"/>
    </source>
</evidence>
<feature type="compositionally biased region" description="Low complexity" evidence="7">
    <location>
        <begin position="189"/>
        <end position="207"/>
    </location>
</feature>
<dbReference type="Proteomes" id="UP001558713">
    <property type="component" value="Unassembled WGS sequence"/>
</dbReference>
<comment type="caution">
    <text evidence="9">The sequence shown here is derived from an EMBL/GenBank/DDBJ whole genome shotgun (WGS) entry which is preliminary data.</text>
</comment>
<dbReference type="InterPro" id="IPR011009">
    <property type="entry name" value="Kinase-like_dom_sf"/>
</dbReference>
<feature type="region of interest" description="Disordered" evidence="7">
    <location>
        <begin position="467"/>
        <end position="495"/>
    </location>
</feature>
<protein>
    <submittedName>
        <fullName evidence="9">Dual specificity protein kinase YAK1</fullName>
    </submittedName>
</protein>
<keyword evidence="2" id="KW-0597">Phosphoprotein</keyword>
<dbReference type="FunFam" id="1.10.510.10:FF:000380">
    <property type="entry name" value="Serine/threonine-protein kinase ppk15"/>
    <property type="match status" value="1"/>
</dbReference>
<dbReference type="CDD" id="cd14133">
    <property type="entry name" value="PKc_DYRK_like"/>
    <property type="match status" value="1"/>
</dbReference>
<gene>
    <name evidence="9" type="ORF">V5N11_008132</name>
</gene>